<evidence type="ECO:0000259" key="2">
    <source>
        <dbReference type="Pfam" id="PF07238"/>
    </source>
</evidence>
<proteinExistence type="predicted"/>
<dbReference type="Proteomes" id="UP000192934">
    <property type="component" value="Chromosome I"/>
</dbReference>
<feature type="region of interest" description="Disordered" evidence="1">
    <location>
        <begin position="99"/>
        <end position="134"/>
    </location>
</feature>
<feature type="domain" description="PilZ" evidence="2">
    <location>
        <begin position="15"/>
        <end position="95"/>
    </location>
</feature>
<keyword evidence="4" id="KW-1185">Reference proteome</keyword>
<dbReference type="AlphaFoldDB" id="A0A1X7G0U0"/>
<dbReference type="EMBL" id="LT840185">
    <property type="protein sequence ID" value="SMF62014.1"/>
    <property type="molecule type" value="Genomic_DNA"/>
</dbReference>
<evidence type="ECO:0000313" key="4">
    <source>
        <dbReference type="Proteomes" id="UP000192934"/>
    </source>
</evidence>
<evidence type="ECO:0000313" key="3">
    <source>
        <dbReference type="EMBL" id="SMF62014.1"/>
    </source>
</evidence>
<sequence>MGAEQIPPHDAETGQRRAKRARVLLSAVLRTGLGDTQVRLRDMSSTGALIESGKPMPVGSEVIFIRGATAVPARVAWAGHGKLGIEFAEPIDEAELLVHIGRRPPPPPPPEPVVLPPQRPMPPPPSAEDWKPVRVWDAKTASWRNRGDAG</sequence>
<dbReference type="STRING" id="941907.SAMN06295910_0937"/>
<reference evidence="4" key="1">
    <citation type="submission" date="2017-04" db="EMBL/GenBank/DDBJ databases">
        <authorList>
            <person name="Varghese N."/>
            <person name="Submissions S."/>
        </authorList>
    </citation>
    <scope>NUCLEOTIDE SEQUENCE [LARGE SCALE GENOMIC DNA]</scope>
    <source>
        <strain evidence="4">Dd16</strain>
    </source>
</reference>
<organism evidence="3 4">
    <name type="scientific">Allosphingosinicella indica</name>
    <dbReference type="NCBI Taxonomy" id="941907"/>
    <lineage>
        <taxon>Bacteria</taxon>
        <taxon>Pseudomonadati</taxon>
        <taxon>Pseudomonadota</taxon>
        <taxon>Alphaproteobacteria</taxon>
        <taxon>Sphingomonadales</taxon>
        <taxon>Sphingomonadaceae</taxon>
        <taxon>Allosphingosinicella</taxon>
    </lineage>
</organism>
<dbReference type="GO" id="GO:0035438">
    <property type="term" value="F:cyclic-di-GMP binding"/>
    <property type="evidence" value="ECO:0007669"/>
    <property type="project" value="InterPro"/>
</dbReference>
<dbReference type="Gene3D" id="2.40.10.220">
    <property type="entry name" value="predicted glycosyltransferase like domains"/>
    <property type="match status" value="1"/>
</dbReference>
<evidence type="ECO:0000256" key="1">
    <source>
        <dbReference type="SAM" id="MobiDB-lite"/>
    </source>
</evidence>
<name>A0A1X7G0U0_9SPHN</name>
<dbReference type="InterPro" id="IPR009875">
    <property type="entry name" value="PilZ_domain"/>
</dbReference>
<dbReference type="SUPFAM" id="SSF141371">
    <property type="entry name" value="PilZ domain-like"/>
    <property type="match status" value="1"/>
</dbReference>
<dbReference type="Pfam" id="PF07238">
    <property type="entry name" value="PilZ"/>
    <property type="match status" value="1"/>
</dbReference>
<accession>A0A1X7G0U0</accession>
<feature type="compositionally biased region" description="Pro residues" evidence="1">
    <location>
        <begin position="103"/>
        <end position="126"/>
    </location>
</feature>
<gene>
    <name evidence="3" type="ORF">SAMN06295910_0937</name>
</gene>
<protein>
    <submittedName>
        <fullName evidence="3">PilZ domain-containing protein</fullName>
    </submittedName>
</protein>